<evidence type="ECO:0000313" key="1">
    <source>
        <dbReference type="EMBL" id="PRD66189.1"/>
    </source>
</evidence>
<sequence length="64" mass="7230">MIPGAGHWVRFEAPEPTQQILLERFKPETMPRKRGRDGLQDMTPGTRCSGHCGNIMSFASMPWS</sequence>
<evidence type="ECO:0000313" key="2">
    <source>
        <dbReference type="Proteomes" id="UP000238589"/>
    </source>
</evidence>
<protein>
    <submittedName>
        <fullName evidence="1">Uncharacterized protein</fullName>
    </submittedName>
</protein>
<keyword evidence="2" id="KW-1185">Reference proteome</keyword>
<name>A0A2S9K6U7_9BURK</name>
<proteinExistence type="predicted"/>
<reference evidence="1 2" key="1">
    <citation type="submission" date="2018-03" db="EMBL/GenBank/DDBJ databases">
        <title>Comparative genomics illustrates the genes involved in a hyperalkaliphilic mechanisms of Serpentinomonas isolated from highly-alkaline calcium-rich serpentinized springs.</title>
        <authorList>
            <person name="Suzuki S."/>
            <person name="Ishii S."/>
            <person name="Walworth N."/>
            <person name="Bird L."/>
            <person name="Kuenen J.G."/>
            <person name="Nealson K.H."/>
        </authorList>
    </citation>
    <scope>NUCLEOTIDE SEQUENCE [LARGE SCALE GENOMIC DNA]</scope>
    <source>
        <strain evidence="1 2">P1</strain>
    </source>
</reference>
<dbReference type="EMBL" id="PVLQ01000016">
    <property type="protein sequence ID" value="PRD66189.1"/>
    <property type="molecule type" value="Genomic_DNA"/>
</dbReference>
<gene>
    <name evidence="1" type="ORF">C6P64_05390</name>
</gene>
<accession>A0A2S9K6U7</accession>
<dbReference type="AlphaFoldDB" id="A0A2S9K6U7"/>
<dbReference type="Proteomes" id="UP000238589">
    <property type="component" value="Unassembled WGS sequence"/>
</dbReference>
<organism evidence="1 2">
    <name type="scientific">Malikia granosa</name>
    <dbReference type="NCBI Taxonomy" id="263067"/>
    <lineage>
        <taxon>Bacteria</taxon>
        <taxon>Pseudomonadati</taxon>
        <taxon>Pseudomonadota</taxon>
        <taxon>Betaproteobacteria</taxon>
        <taxon>Burkholderiales</taxon>
        <taxon>Comamonadaceae</taxon>
        <taxon>Malikia</taxon>
    </lineage>
</organism>
<comment type="caution">
    <text evidence="1">The sequence shown here is derived from an EMBL/GenBank/DDBJ whole genome shotgun (WGS) entry which is preliminary data.</text>
</comment>